<keyword evidence="9" id="KW-1185">Reference proteome</keyword>
<gene>
    <name evidence="7" type="primary">flgH</name>
    <name evidence="8" type="ORF">NITGR_180016</name>
</gene>
<comment type="subcellular location">
    <subcellularLocation>
        <location evidence="7">Cell outer membrane</location>
        <topology evidence="7">Lipid-anchor</topology>
    </subcellularLocation>
    <subcellularLocation>
        <location evidence="7">Bacterial flagellum basal body</location>
    </subcellularLocation>
</comment>
<dbReference type="FunCoup" id="M1YW55">
    <property type="interactions" value="79"/>
</dbReference>
<dbReference type="GO" id="GO:0071973">
    <property type="term" value="P:bacterial-type flagellum-dependent cell motility"/>
    <property type="evidence" value="ECO:0007669"/>
    <property type="project" value="InterPro"/>
</dbReference>
<evidence type="ECO:0000256" key="6">
    <source>
        <dbReference type="ARBA" id="ARBA00023237"/>
    </source>
</evidence>
<protein>
    <recommendedName>
        <fullName evidence="7">Flagellar L-ring protein</fullName>
    </recommendedName>
    <alternativeName>
        <fullName evidence="7">Basal body L-ring protein</fullName>
    </alternativeName>
</protein>
<evidence type="ECO:0000256" key="5">
    <source>
        <dbReference type="ARBA" id="ARBA00023143"/>
    </source>
</evidence>
<keyword evidence="7" id="KW-0449">Lipoprotein</keyword>
<dbReference type="PANTHER" id="PTHR34933">
    <property type="entry name" value="FLAGELLAR L-RING PROTEIN"/>
    <property type="match status" value="1"/>
</dbReference>
<dbReference type="EMBL" id="CAQJ01000020">
    <property type="protein sequence ID" value="CCQ89886.1"/>
    <property type="molecule type" value="Genomic_DNA"/>
</dbReference>
<comment type="caution">
    <text evidence="8">The sequence shown here is derived from an EMBL/GenBank/DDBJ whole genome shotgun (WGS) entry which is preliminary data.</text>
</comment>
<organism evidence="8 9">
    <name type="scientific">Nitrospina gracilis (strain 3/211)</name>
    <dbReference type="NCBI Taxonomy" id="1266370"/>
    <lineage>
        <taxon>Bacteria</taxon>
        <taxon>Pseudomonadati</taxon>
        <taxon>Nitrospinota/Tectimicrobiota group</taxon>
        <taxon>Nitrospinota</taxon>
        <taxon>Nitrospinia</taxon>
        <taxon>Nitrospinales</taxon>
        <taxon>Nitrospinaceae</taxon>
        <taxon>Nitrospina</taxon>
    </lineage>
</organism>
<dbReference type="RefSeq" id="WP_005006773.1">
    <property type="nucleotide sequence ID" value="NZ_HG422173.1"/>
</dbReference>
<dbReference type="OrthoDB" id="9789227at2"/>
<keyword evidence="3 7" id="KW-0732">Signal</keyword>
<dbReference type="PRINTS" id="PR01008">
    <property type="entry name" value="FLGLRINGFLGH"/>
</dbReference>
<comment type="similarity">
    <text evidence="2 7">Belongs to the FlgH family.</text>
</comment>
<dbReference type="STRING" id="1266370.NITGR_180016"/>
<keyword evidence="6 7" id="KW-0998">Cell outer membrane</keyword>
<keyword evidence="8" id="KW-0969">Cilium</keyword>
<evidence type="ECO:0000256" key="2">
    <source>
        <dbReference type="ARBA" id="ARBA00006929"/>
    </source>
</evidence>
<keyword evidence="8" id="KW-0282">Flagellum</keyword>
<dbReference type="Proteomes" id="UP000011704">
    <property type="component" value="Unassembled WGS sequence"/>
</dbReference>
<proteinExistence type="inferred from homology"/>
<sequence length="247" mass="26726">MNMKSCSPFEQILLLALVLPALGLGGCAALNKEKKPDPAEEILKHAIFETKEEPYQRLEGSLWPGETSENLLFADTKAKQLGDVVTIELEENFTSTNSATTATSRDSTIDIETGSVLGLPTNLGVSNFLGSTQSFNPNLNTSVSRSHDGEGTTTRAGTMTGTMAAIITEVMPNGIFKIEGRRTVMVNDEDQTMILGGLIRRVDIGFDNTISSQNIANASITYSGKGVVSEEQNPGWLSRFLAYIWPF</sequence>
<dbReference type="GO" id="GO:0003774">
    <property type="term" value="F:cytoskeletal motor activity"/>
    <property type="evidence" value="ECO:0007669"/>
    <property type="project" value="InterPro"/>
</dbReference>
<keyword evidence="5 7" id="KW-0975">Bacterial flagellum</keyword>
<name>M1YW55_NITG3</name>
<evidence type="ECO:0000313" key="8">
    <source>
        <dbReference type="EMBL" id="CCQ89886.1"/>
    </source>
</evidence>
<dbReference type="InterPro" id="IPR000527">
    <property type="entry name" value="Flag_Lring"/>
</dbReference>
<dbReference type="GO" id="GO:0009279">
    <property type="term" value="C:cell outer membrane"/>
    <property type="evidence" value="ECO:0007669"/>
    <property type="project" value="UniProtKB-SubCell"/>
</dbReference>
<evidence type="ECO:0000256" key="1">
    <source>
        <dbReference type="ARBA" id="ARBA00002591"/>
    </source>
</evidence>
<dbReference type="InParanoid" id="M1YW55"/>
<evidence type="ECO:0000256" key="7">
    <source>
        <dbReference type="HAMAP-Rule" id="MF_00415"/>
    </source>
</evidence>
<keyword evidence="4 7" id="KW-0472">Membrane</keyword>
<evidence type="ECO:0000256" key="3">
    <source>
        <dbReference type="ARBA" id="ARBA00022729"/>
    </source>
</evidence>
<comment type="function">
    <text evidence="1 7">Assembles around the rod to form the L-ring and probably protects the motor/basal body from shearing forces during rotation.</text>
</comment>
<dbReference type="PROSITE" id="PS51257">
    <property type="entry name" value="PROKAR_LIPOPROTEIN"/>
    <property type="match status" value="1"/>
</dbReference>
<evidence type="ECO:0000313" key="9">
    <source>
        <dbReference type="Proteomes" id="UP000011704"/>
    </source>
</evidence>
<dbReference type="HAMAP" id="MF_00415">
    <property type="entry name" value="FlgH"/>
    <property type="match status" value="1"/>
</dbReference>
<evidence type="ECO:0000256" key="4">
    <source>
        <dbReference type="ARBA" id="ARBA00023136"/>
    </source>
</evidence>
<dbReference type="HOGENOM" id="CLU_069313_1_1_0"/>
<dbReference type="Pfam" id="PF02107">
    <property type="entry name" value="FlgH"/>
    <property type="match status" value="1"/>
</dbReference>
<dbReference type="AlphaFoldDB" id="M1YW55"/>
<keyword evidence="8" id="KW-0966">Cell projection</keyword>
<reference evidence="8 9" key="1">
    <citation type="journal article" date="2013" name="Front. Microbiol.">
        <title>The genome of Nitrospina gracilis illuminates the metabolism and evolution of the major marine nitrite oxidizer.</title>
        <authorList>
            <person name="Luecker S."/>
            <person name="Nowka B."/>
            <person name="Rattei T."/>
            <person name="Spieck E."/>
            <person name="and Daims H."/>
        </authorList>
    </citation>
    <scope>NUCLEOTIDE SEQUENCE [LARGE SCALE GENOMIC DNA]</scope>
    <source>
        <strain evidence="8 9">3/211</strain>
    </source>
</reference>
<accession>M1YW55</accession>
<comment type="subunit">
    <text evidence="7">The basal body constitutes a major portion of the flagellar organelle and consists of four rings (L,P,S, and M) mounted on a central rod.</text>
</comment>
<dbReference type="GO" id="GO:0009427">
    <property type="term" value="C:bacterial-type flagellum basal body, distal rod, L ring"/>
    <property type="evidence" value="ECO:0007669"/>
    <property type="project" value="InterPro"/>
</dbReference>
<dbReference type="PANTHER" id="PTHR34933:SF1">
    <property type="entry name" value="FLAGELLAR L-RING PROTEIN"/>
    <property type="match status" value="1"/>
</dbReference>